<evidence type="ECO:0000256" key="2">
    <source>
        <dbReference type="ARBA" id="ARBA00004141"/>
    </source>
</evidence>
<dbReference type="GO" id="GO:0008270">
    <property type="term" value="F:zinc ion binding"/>
    <property type="evidence" value="ECO:0007669"/>
    <property type="project" value="UniProtKB-KW"/>
</dbReference>
<dbReference type="PANTHER" id="PTHR13145">
    <property type="entry name" value="SSM4 PROTEIN"/>
    <property type="match status" value="1"/>
</dbReference>
<evidence type="ECO:0000256" key="9">
    <source>
        <dbReference type="ARBA" id="ARBA00022786"/>
    </source>
</evidence>
<dbReference type="GO" id="GO:0036503">
    <property type="term" value="P:ERAD pathway"/>
    <property type="evidence" value="ECO:0007669"/>
    <property type="project" value="TreeGrafter"/>
</dbReference>
<feature type="transmembrane region" description="Helical" evidence="13">
    <location>
        <begin position="165"/>
        <end position="186"/>
    </location>
</feature>
<dbReference type="GO" id="GO:0005789">
    <property type="term" value="C:endoplasmic reticulum membrane"/>
    <property type="evidence" value="ECO:0007669"/>
    <property type="project" value="TreeGrafter"/>
</dbReference>
<dbReference type="SUPFAM" id="SSF57850">
    <property type="entry name" value="RING/U-box"/>
    <property type="match status" value="1"/>
</dbReference>
<evidence type="ECO:0000313" key="15">
    <source>
        <dbReference type="Proteomes" id="UP000887566"/>
    </source>
</evidence>
<evidence type="ECO:0000256" key="3">
    <source>
        <dbReference type="ARBA" id="ARBA00004906"/>
    </source>
</evidence>
<keyword evidence="15" id="KW-1185">Reference proteome</keyword>
<evidence type="ECO:0000256" key="8">
    <source>
        <dbReference type="ARBA" id="ARBA00022771"/>
    </source>
</evidence>
<accession>A0A914WK26</accession>
<comment type="catalytic activity">
    <reaction evidence="1">
        <text>S-ubiquitinyl-[E2 ubiquitin-conjugating enzyme]-L-cysteine + [acceptor protein]-L-lysine = [E2 ubiquitin-conjugating enzyme]-L-cysteine + N(6)-ubiquitinyl-[acceptor protein]-L-lysine.</text>
        <dbReference type="EC" id="2.3.2.27"/>
    </reaction>
</comment>
<organism evidence="15 16">
    <name type="scientific">Plectus sambesii</name>
    <dbReference type="NCBI Taxonomy" id="2011161"/>
    <lineage>
        <taxon>Eukaryota</taxon>
        <taxon>Metazoa</taxon>
        <taxon>Ecdysozoa</taxon>
        <taxon>Nematoda</taxon>
        <taxon>Chromadorea</taxon>
        <taxon>Plectida</taxon>
        <taxon>Plectina</taxon>
        <taxon>Plectoidea</taxon>
        <taxon>Plectidae</taxon>
        <taxon>Plectus</taxon>
    </lineage>
</organism>
<dbReference type="Pfam" id="PF23113">
    <property type="entry name" value="MARCHF6_C"/>
    <property type="match status" value="1"/>
</dbReference>
<comment type="subcellular location">
    <subcellularLocation>
        <location evidence="2">Membrane</location>
        <topology evidence="2">Multi-pass membrane protein</topology>
    </subcellularLocation>
</comment>
<feature type="transmembrane region" description="Helical" evidence="13">
    <location>
        <begin position="292"/>
        <end position="315"/>
    </location>
</feature>
<dbReference type="Proteomes" id="UP000887566">
    <property type="component" value="Unplaced"/>
</dbReference>
<dbReference type="FunFam" id="3.30.40.10:FF:000287">
    <property type="entry name" value="RING finger membrane protein"/>
    <property type="match status" value="1"/>
</dbReference>
<reference evidence="16" key="1">
    <citation type="submission" date="2022-11" db="UniProtKB">
        <authorList>
            <consortium name="WormBaseParasite"/>
        </authorList>
    </citation>
    <scope>IDENTIFICATION</scope>
</reference>
<dbReference type="PANTHER" id="PTHR13145:SF0">
    <property type="entry name" value="E3 UBIQUITIN-PROTEIN LIGASE MARCHF6"/>
    <property type="match status" value="1"/>
</dbReference>
<proteinExistence type="predicted"/>
<feature type="transmembrane region" description="Helical" evidence="13">
    <location>
        <begin position="104"/>
        <end position="122"/>
    </location>
</feature>
<dbReference type="InterPro" id="IPR011016">
    <property type="entry name" value="Znf_RING-CH"/>
</dbReference>
<keyword evidence="10" id="KW-0862">Zinc</keyword>
<dbReference type="PROSITE" id="PS51292">
    <property type="entry name" value="ZF_RING_CH"/>
    <property type="match status" value="1"/>
</dbReference>
<sequence length="399" mass="45534">MRGHSFYCQCDRSTSVSDICRVCRSEGTPDRPLYYPCLCTGSIKYVHQECLLQWLKYSKKEICELCTHKYSFQPIYLPDMPKRLPVADVVLGMGRNVVRLVRAWFLYTIVVIAWLGIVPLTACRIYRAIFSGSVTSLLLLPLELLSIATIYLVTGHARVHELYTVASGLYVSWLALKLFIMIGEWLPRGWRVVVSGFHQWFITCAKVLAAALAVVGLVPFLLGTCFQLIVIAPMRVSRLQSPLFFPWQDWAMGVLHCKIACAAIMMGPDWWMKTVFERLYQDGLRNLNLKYLYMELVFPIVVSFGLVITVPYALSNGVVGILGGSMEERLLFLRHSYPALLLFFSCLAFVIWQCEKIRGLAQRIRNDKYLVGTQLVNYERREASDANLDNQERPRSSTA</sequence>
<evidence type="ECO:0000256" key="1">
    <source>
        <dbReference type="ARBA" id="ARBA00000900"/>
    </source>
</evidence>
<keyword evidence="6 13" id="KW-0812">Transmembrane</keyword>
<dbReference type="InterPro" id="IPR056521">
    <property type="entry name" value="MARCHF6-like_C"/>
</dbReference>
<feature type="transmembrane region" description="Helical" evidence="13">
    <location>
        <begin position="335"/>
        <end position="354"/>
    </location>
</feature>
<evidence type="ECO:0000256" key="4">
    <source>
        <dbReference type="ARBA" id="ARBA00012483"/>
    </source>
</evidence>
<evidence type="ECO:0000256" key="5">
    <source>
        <dbReference type="ARBA" id="ARBA00022679"/>
    </source>
</evidence>
<evidence type="ECO:0000256" key="10">
    <source>
        <dbReference type="ARBA" id="ARBA00022833"/>
    </source>
</evidence>
<keyword evidence="12 13" id="KW-0472">Membrane</keyword>
<feature type="domain" description="RING-CH-type" evidence="14">
    <location>
        <begin position="12"/>
        <end position="73"/>
    </location>
</feature>
<dbReference type="EC" id="2.3.2.27" evidence="4"/>
<evidence type="ECO:0000256" key="6">
    <source>
        <dbReference type="ARBA" id="ARBA00022692"/>
    </source>
</evidence>
<keyword evidence="7" id="KW-0479">Metal-binding</keyword>
<dbReference type="WBParaSite" id="PSAMB.scaffold4486size14447.g24485.t1">
    <property type="protein sequence ID" value="PSAMB.scaffold4486size14447.g24485.t1"/>
    <property type="gene ID" value="PSAMB.scaffold4486size14447.g24485"/>
</dbReference>
<evidence type="ECO:0000259" key="14">
    <source>
        <dbReference type="PROSITE" id="PS51292"/>
    </source>
</evidence>
<name>A0A914WK26_9BILA</name>
<evidence type="ECO:0000256" key="11">
    <source>
        <dbReference type="ARBA" id="ARBA00022989"/>
    </source>
</evidence>
<evidence type="ECO:0000313" key="16">
    <source>
        <dbReference type="WBParaSite" id="PSAMB.scaffold4486size14447.g24485.t1"/>
    </source>
</evidence>
<protein>
    <recommendedName>
        <fullName evidence="4">RING-type E3 ubiquitin transferase</fullName>
        <ecNumber evidence="4">2.3.2.27</ecNumber>
    </recommendedName>
</protein>
<evidence type="ECO:0000256" key="13">
    <source>
        <dbReference type="SAM" id="Phobius"/>
    </source>
</evidence>
<keyword evidence="5" id="KW-0808">Transferase</keyword>
<keyword evidence="11 13" id="KW-1133">Transmembrane helix</keyword>
<keyword evidence="8" id="KW-0863">Zinc-finger</keyword>
<dbReference type="Pfam" id="PF12906">
    <property type="entry name" value="RINGv"/>
    <property type="match status" value="1"/>
</dbReference>
<feature type="transmembrane region" description="Helical" evidence="13">
    <location>
        <begin position="250"/>
        <end position="271"/>
    </location>
</feature>
<keyword evidence="9" id="KW-0833">Ubl conjugation pathway</keyword>
<evidence type="ECO:0000256" key="12">
    <source>
        <dbReference type="ARBA" id="ARBA00023136"/>
    </source>
</evidence>
<dbReference type="CDD" id="cd16702">
    <property type="entry name" value="RING_CH-C4HC3_MARCH6"/>
    <property type="match status" value="1"/>
</dbReference>
<dbReference type="Gene3D" id="3.30.40.10">
    <property type="entry name" value="Zinc/RING finger domain, C3HC4 (zinc finger)"/>
    <property type="match status" value="1"/>
</dbReference>
<dbReference type="AlphaFoldDB" id="A0A914WK26"/>
<dbReference type="InterPro" id="IPR013083">
    <property type="entry name" value="Znf_RING/FYVE/PHD"/>
</dbReference>
<feature type="transmembrane region" description="Helical" evidence="13">
    <location>
        <begin position="207"/>
        <end position="230"/>
    </location>
</feature>
<evidence type="ECO:0000256" key="7">
    <source>
        <dbReference type="ARBA" id="ARBA00022723"/>
    </source>
</evidence>
<comment type="pathway">
    <text evidence="3">Protein modification; protein ubiquitination.</text>
</comment>
<dbReference type="GO" id="GO:0061630">
    <property type="term" value="F:ubiquitin protein ligase activity"/>
    <property type="evidence" value="ECO:0007669"/>
    <property type="project" value="UniProtKB-EC"/>
</dbReference>
<feature type="transmembrane region" description="Helical" evidence="13">
    <location>
        <begin position="134"/>
        <end position="153"/>
    </location>
</feature>
<dbReference type="SMART" id="SM00744">
    <property type="entry name" value="RINGv"/>
    <property type="match status" value="1"/>
</dbReference>